<keyword evidence="3" id="KW-1185">Reference proteome</keyword>
<proteinExistence type="predicted"/>
<reference evidence="2" key="1">
    <citation type="submission" date="2020-11" db="EMBL/GenBank/DDBJ databases">
        <authorList>
            <consortium name="DOE Joint Genome Institute"/>
            <person name="Ahrendt S."/>
            <person name="Riley R."/>
            <person name="Andreopoulos W."/>
            <person name="Labutti K."/>
            <person name="Pangilinan J."/>
            <person name="Ruiz-Duenas F.J."/>
            <person name="Barrasa J.M."/>
            <person name="Sanchez-Garcia M."/>
            <person name="Camarero S."/>
            <person name="Miyauchi S."/>
            <person name="Serrano A."/>
            <person name="Linde D."/>
            <person name="Babiker R."/>
            <person name="Drula E."/>
            <person name="Ayuso-Fernandez I."/>
            <person name="Pacheco R."/>
            <person name="Padilla G."/>
            <person name="Ferreira P."/>
            <person name="Barriuso J."/>
            <person name="Kellner H."/>
            <person name="Castanera R."/>
            <person name="Alfaro M."/>
            <person name="Ramirez L."/>
            <person name="Pisabarro A.G."/>
            <person name="Kuo A."/>
            <person name="Tritt A."/>
            <person name="Lipzen A."/>
            <person name="He G."/>
            <person name="Yan M."/>
            <person name="Ng V."/>
            <person name="Cullen D."/>
            <person name="Martin F."/>
            <person name="Rosso M.-N."/>
            <person name="Henrissat B."/>
            <person name="Hibbett D."/>
            <person name="Martinez A.T."/>
            <person name="Grigoriev I.V."/>
        </authorList>
    </citation>
    <scope>NUCLEOTIDE SEQUENCE</scope>
    <source>
        <strain evidence="2">AH 40177</strain>
    </source>
</reference>
<accession>A0A9P5PUN9</accession>
<evidence type="ECO:0000313" key="2">
    <source>
        <dbReference type="EMBL" id="KAF9069639.1"/>
    </source>
</evidence>
<protein>
    <recommendedName>
        <fullName evidence="4">No apical meristem-associated C-terminal domain-containing protein</fullName>
    </recommendedName>
</protein>
<dbReference type="AlphaFoldDB" id="A0A9P5PUN9"/>
<gene>
    <name evidence="2" type="ORF">BDP27DRAFT_1420762</name>
</gene>
<dbReference type="Proteomes" id="UP000772434">
    <property type="component" value="Unassembled WGS sequence"/>
</dbReference>
<name>A0A9P5PUN9_9AGAR</name>
<dbReference type="OrthoDB" id="3269701at2759"/>
<evidence type="ECO:0000313" key="3">
    <source>
        <dbReference type="Proteomes" id="UP000772434"/>
    </source>
</evidence>
<sequence length="259" mass="29086">MEKEVMKYKAEMGETGAGIQREDDIDMSLDNLLTGAWSRIHDICPWFFNMKALMAERPNLTPVGLGDSSTAINTEDILHGEEGDTDGSRRGDFDNNNEEDEGSMQKIATSDVDMSEAGDNDNEPIEVMQPGRKKRKESIPTNSSCAPAKKFKVSDEFSESTRAMEATCQKTLDLAKVRTENKGKKLQYKMAKLQAKEEERKRKYELDKAKAQKREELMNRMMGQSDASGSGQGWSDTSMHGWDVDVLNGFNSQLSYDKN</sequence>
<evidence type="ECO:0008006" key="4">
    <source>
        <dbReference type="Google" id="ProtNLM"/>
    </source>
</evidence>
<comment type="caution">
    <text evidence="2">The sequence shown here is derived from an EMBL/GenBank/DDBJ whole genome shotgun (WGS) entry which is preliminary data.</text>
</comment>
<feature type="compositionally biased region" description="Basic and acidic residues" evidence="1">
    <location>
        <begin position="76"/>
        <end position="93"/>
    </location>
</feature>
<feature type="region of interest" description="Disordered" evidence="1">
    <location>
        <begin position="71"/>
        <end position="147"/>
    </location>
</feature>
<evidence type="ECO:0000256" key="1">
    <source>
        <dbReference type="SAM" id="MobiDB-lite"/>
    </source>
</evidence>
<feature type="compositionally biased region" description="Acidic residues" evidence="1">
    <location>
        <begin position="113"/>
        <end position="124"/>
    </location>
</feature>
<dbReference type="EMBL" id="JADNRY010000048">
    <property type="protein sequence ID" value="KAF9069639.1"/>
    <property type="molecule type" value="Genomic_DNA"/>
</dbReference>
<organism evidence="2 3">
    <name type="scientific">Rhodocollybia butyracea</name>
    <dbReference type="NCBI Taxonomy" id="206335"/>
    <lineage>
        <taxon>Eukaryota</taxon>
        <taxon>Fungi</taxon>
        <taxon>Dikarya</taxon>
        <taxon>Basidiomycota</taxon>
        <taxon>Agaricomycotina</taxon>
        <taxon>Agaricomycetes</taxon>
        <taxon>Agaricomycetidae</taxon>
        <taxon>Agaricales</taxon>
        <taxon>Marasmiineae</taxon>
        <taxon>Omphalotaceae</taxon>
        <taxon>Rhodocollybia</taxon>
    </lineage>
</organism>